<feature type="transmembrane region" description="Helical" evidence="12">
    <location>
        <begin position="202"/>
        <end position="231"/>
    </location>
</feature>
<evidence type="ECO:0000256" key="12">
    <source>
        <dbReference type="RuleBase" id="RU363075"/>
    </source>
</evidence>
<evidence type="ECO:0000256" key="3">
    <source>
        <dbReference type="ARBA" id="ARBA00007063"/>
    </source>
</evidence>
<dbReference type="PANTHER" id="PTHR22760:SF1">
    <property type="entry name" value="DOL-P-MAN:MAN(7)GLCNAC(2)-PP-DOL ALPHA-1,6-MANNOSYLTRANSFERASE"/>
    <property type="match status" value="1"/>
</dbReference>
<name>A0A1K0H6P5_9BASI</name>
<dbReference type="InterPro" id="IPR005599">
    <property type="entry name" value="GPI_mannosylTrfase"/>
</dbReference>
<evidence type="ECO:0000256" key="6">
    <source>
        <dbReference type="ARBA" id="ARBA00022692"/>
    </source>
</evidence>
<comment type="pathway">
    <text evidence="2">Protein modification; protein glycosylation.</text>
</comment>
<feature type="transmembrane region" description="Helical" evidence="12">
    <location>
        <begin position="407"/>
        <end position="426"/>
    </location>
</feature>
<evidence type="ECO:0000313" key="14">
    <source>
        <dbReference type="Proteomes" id="UP000179920"/>
    </source>
</evidence>
<feature type="transmembrane region" description="Helical" evidence="12">
    <location>
        <begin position="357"/>
        <end position="374"/>
    </location>
</feature>
<comment type="similarity">
    <text evidence="3 12">Belongs to the glycosyltransferase 22 family.</text>
</comment>
<protein>
    <recommendedName>
        <fullName evidence="12">Mannosyltransferase</fullName>
        <ecNumber evidence="12">2.4.1.-</ecNumber>
    </recommendedName>
</protein>
<reference evidence="14" key="1">
    <citation type="submission" date="2016-04" db="EMBL/GenBank/DDBJ databases">
        <authorList>
            <person name="Guldener U."/>
            <person name="Guldener U."/>
        </authorList>
    </citation>
    <scope>NUCLEOTIDE SEQUENCE [LARGE SCALE GENOMIC DNA]</scope>
    <source>
        <strain evidence="14">UB2112</strain>
    </source>
</reference>
<dbReference type="OrthoDB" id="19039at2759"/>
<keyword evidence="8 12" id="KW-1133">Transmembrane helix</keyword>
<evidence type="ECO:0000256" key="11">
    <source>
        <dbReference type="ARBA" id="ARBA00048899"/>
    </source>
</evidence>
<evidence type="ECO:0000256" key="8">
    <source>
        <dbReference type="ARBA" id="ARBA00022989"/>
    </source>
</evidence>
<keyword evidence="4 12" id="KW-0328">Glycosyltransferase</keyword>
<organism evidence="13 14">
    <name type="scientific">Ustilago bromivora</name>
    <dbReference type="NCBI Taxonomy" id="307758"/>
    <lineage>
        <taxon>Eukaryota</taxon>
        <taxon>Fungi</taxon>
        <taxon>Dikarya</taxon>
        <taxon>Basidiomycota</taxon>
        <taxon>Ustilaginomycotina</taxon>
        <taxon>Ustilaginomycetes</taxon>
        <taxon>Ustilaginales</taxon>
        <taxon>Ustilaginaceae</taxon>
        <taxon>Ustilago</taxon>
    </lineage>
</organism>
<dbReference type="EC" id="2.4.1.-" evidence="12"/>
<evidence type="ECO:0000256" key="9">
    <source>
        <dbReference type="ARBA" id="ARBA00023136"/>
    </source>
</evidence>
<accession>A0A1K0H6P5</accession>
<dbReference type="GO" id="GO:0005789">
    <property type="term" value="C:endoplasmic reticulum membrane"/>
    <property type="evidence" value="ECO:0007669"/>
    <property type="project" value="UniProtKB-SubCell"/>
</dbReference>
<feature type="transmembrane region" description="Helical" evidence="12">
    <location>
        <begin position="243"/>
        <end position="263"/>
    </location>
</feature>
<sequence length="627" mass="68319">MDRLTSLIWLGGLVCLLVLVSWRTISCPYTKVEESFTIQAVHDILSYGIGPQALQRYDHQVFPGAVPRSFVGPILLAALSYPFILLSRLFGAVETSADVQSVVRLCLAAANVTSIAFFCQHCFATRAAVGKASASRTSSNDRTKAGLFLVITAVQFHYAFWVSRTIPNSLSLPFVVVAMALVCRNIRTQATRSNRGQHDARIAIFLLTFSAVVLRLEIVATILPVGLYLLATGQISLVKGLKTGIAAGAFSILITTMVDTYFWQDLTKAEAVNILSIFVKSLNGMRDVQRPRPLWPELDALLFNVVEGKSSEWGVSPWHAYVTSLVPKVLAFTSPLFAIGMLQLIRRKPSVADERARFLLLTAATHIAVLSILGHKEWRFAFYILPALNVVSAIGACSLMRSWPGRVTLASLLLLQIGLSWFTGYLSGINYPGGEALKLLHLQLSLTATPGVKVVVHINVLPAMTGVTLFQSVNLERDTSPGLFDRLADTLPATCKSDSCWVYDKTEDLPLSGPAASAAWSGFTHLITEASDCGVLQDESGAALPQSEQPFEMITPPIKSFAGLRRKSVSQIKADLLRLPKALLSTLPFAGGSSGQTLFDHVMRLALPVIIVEQPSIWLCRRKDVAK</sequence>
<evidence type="ECO:0000256" key="2">
    <source>
        <dbReference type="ARBA" id="ARBA00004922"/>
    </source>
</evidence>
<keyword evidence="9 12" id="KW-0472">Membrane</keyword>
<dbReference type="AlphaFoldDB" id="A0A1K0H6P5"/>
<dbReference type="EMBL" id="LT558118">
    <property type="protein sequence ID" value="SAM70247.1"/>
    <property type="molecule type" value="Genomic_DNA"/>
</dbReference>
<comment type="function">
    <text evidence="10">Mannosyltransferase that operates in the biosynthetic pathway of dolichol-linked oligosaccharides, the glycan precursors employed in protein asparagine (N)-glycosylation. The assembly of dolichol-linked oligosaccharides begins on the cytosolic side of the endoplasmic reticulum membrane and finishes in its lumen. The sequential addition of sugars to dolichol pyrophosphate produces dolichol-linked oligosaccharides containing fourteen sugars, including two GlcNAcs, nine mannoses and three glucoses. Once assembled, the oligosaccharide is transferred from the lipid to nascent proteins by oligosaccharyltransferases. In the lumen of the endoplasmic reticulum, adds the eighth mannose residue in an alpha-1,6 linkage onto Man(7)GlcNAc(2)-PP-dolichol to produce Man(8)GlcNAc(2)-PP-dolichol.</text>
</comment>
<comment type="catalytic activity">
    <reaction evidence="11">
        <text>an alpha-D-Man-(1-&gt;2)-alpha-D-Man-(1-&gt;2)-alpha-D-Man-(1-&gt;3)-[alpha-D-Man-(1-&gt;2)-alpha-D-Man-(1-&gt;3)-alpha-D-Man-(1-&gt;6)]-beta-D-Man-(1-&gt;4)-beta-D-GlcNAc-(1-&gt;4)-alpha-D-GlcNAc-diphospho-di-trans,poly-cis-dolichol + a di-trans,poly-cis-dolichyl beta-D-mannosyl phosphate = an alpha-D-Man-(1-&gt;2)-alpha-D-Man-(1-&gt;2)-alpha-D-Man-(1-&gt;3)-[alpha-D-Man-(1-&gt;2)-alpha-D-Man-(1-&gt;3)-[alpha-D-Man-(1-&gt;6)]-alpha-D-Man-(1-&gt;6)]-beta-D-Man-(1-&gt;4)-beta-D-GlcNAc-(1-&gt;4)-alpha-D-GlcNAc-diphospho-di-trans,poly-cis-dolichol + a di-trans,poly-cis-dolichyl phosphate + H(+)</text>
        <dbReference type="Rhea" id="RHEA:29535"/>
        <dbReference type="Rhea" id="RHEA-COMP:19498"/>
        <dbReference type="Rhea" id="RHEA-COMP:19501"/>
        <dbReference type="Rhea" id="RHEA-COMP:19518"/>
        <dbReference type="Rhea" id="RHEA-COMP:19519"/>
        <dbReference type="ChEBI" id="CHEBI:15378"/>
        <dbReference type="ChEBI" id="CHEBI:57683"/>
        <dbReference type="ChEBI" id="CHEBI:58211"/>
        <dbReference type="ChEBI" id="CHEBI:132517"/>
        <dbReference type="ChEBI" id="CHEBI:132519"/>
        <dbReference type="EC" id="2.4.1.260"/>
    </reaction>
    <physiologicalReaction direction="left-to-right" evidence="11">
        <dbReference type="Rhea" id="RHEA:29536"/>
    </physiologicalReaction>
</comment>
<feature type="transmembrane region" description="Helical" evidence="12">
    <location>
        <begin position="102"/>
        <end position="124"/>
    </location>
</feature>
<dbReference type="UniPathway" id="UPA00378"/>
<evidence type="ECO:0000256" key="4">
    <source>
        <dbReference type="ARBA" id="ARBA00022676"/>
    </source>
</evidence>
<evidence type="ECO:0000256" key="10">
    <source>
        <dbReference type="ARBA" id="ARBA00044721"/>
    </source>
</evidence>
<feature type="transmembrane region" description="Helical" evidence="12">
    <location>
        <begin position="6"/>
        <end position="25"/>
    </location>
</feature>
<dbReference type="PANTHER" id="PTHR22760">
    <property type="entry name" value="GLYCOSYLTRANSFERASE"/>
    <property type="match status" value="1"/>
</dbReference>
<feature type="transmembrane region" description="Helical" evidence="12">
    <location>
        <begin position="145"/>
        <end position="163"/>
    </location>
</feature>
<dbReference type="Proteomes" id="UP000179920">
    <property type="component" value="Chromosome II"/>
</dbReference>
<keyword evidence="7 12" id="KW-0256">Endoplasmic reticulum</keyword>
<dbReference type="GO" id="GO:0006487">
    <property type="term" value="P:protein N-linked glycosylation"/>
    <property type="evidence" value="ECO:0007669"/>
    <property type="project" value="TreeGrafter"/>
</dbReference>
<evidence type="ECO:0000256" key="5">
    <source>
        <dbReference type="ARBA" id="ARBA00022679"/>
    </source>
</evidence>
<evidence type="ECO:0000256" key="1">
    <source>
        <dbReference type="ARBA" id="ARBA00004477"/>
    </source>
</evidence>
<feature type="transmembrane region" description="Helical" evidence="12">
    <location>
        <begin position="380"/>
        <end position="400"/>
    </location>
</feature>
<gene>
    <name evidence="13" type="ORF">UBRO_00523</name>
</gene>
<evidence type="ECO:0000256" key="7">
    <source>
        <dbReference type="ARBA" id="ARBA00022824"/>
    </source>
</evidence>
<proteinExistence type="inferred from homology"/>
<dbReference type="Pfam" id="PF03901">
    <property type="entry name" value="Glyco_transf_22"/>
    <property type="match status" value="1"/>
</dbReference>
<keyword evidence="5 13" id="KW-0808">Transferase</keyword>
<comment type="subcellular location">
    <subcellularLocation>
        <location evidence="1 12">Endoplasmic reticulum membrane</location>
        <topology evidence="1 12">Multi-pass membrane protein</topology>
    </subcellularLocation>
</comment>
<keyword evidence="6 12" id="KW-0812">Transmembrane</keyword>
<feature type="transmembrane region" description="Helical" evidence="12">
    <location>
        <begin position="70"/>
        <end position="90"/>
    </location>
</feature>
<dbReference type="GO" id="GO:0052917">
    <property type="term" value="F:dol-P-Man:Man(7)GlcNAc(2)-PP-Dol alpha-1,6-mannosyltransferase activity"/>
    <property type="evidence" value="ECO:0007669"/>
    <property type="project" value="UniProtKB-EC"/>
</dbReference>
<evidence type="ECO:0000313" key="13">
    <source>
        <dbReference type="EMBL" id="SAM70247.1"/>
    </source>
</evidence>